<dbReference type="InterPro" id="IPR013189">
    <property type="entry name" value="Glyco_hydro_32_C"/>
</dbReference>
<keyword evidence="4" id="KW-0732">Signal</keyword>
<dbReference type="Pfam" id="PF06439">
    <property type="entry name" value="3keto-disac_hyd"/>
    <property type="match status" value="2"/>
</dbReference>
<dbReference type="PANTHER" id="PTHR42800">
    <property type="entry name" value="EXOINULINASE INUD (AFU_ORTHOLOGUE AFUA_5G00480)"/>
    <property type="match status" value="1"/>
</dbReference>
<feature type="signal peptide" evidence="4">
    <location>
        <begin position="1"/>
        <end position="27"/>
    </location>
</feature>
<sequence length="1267" mass="138754">MKNKGKFVLSFLMATGFVMTSAGIYVANPGTGWAAPADQEVSKQAKEGLSIFESVTKTNTNLTGWQIKGKGKLADTVEGILLTSDPQENVMAISETVSEDFIYEADVMIKDMQADATLLFRSNEDGWGSYMLQIVPNAGMIRLRDASDGEGKLKEERKVTVKAGEIYHLKVKAEGSSLKVYWDNEYKSVIEVHDHAYRTGKLGLNVWNGSVLFQNIIVSDLKGNLGAVVTNKGQWQPNINGKKGMAVNQMKSQQIYNKQAADFVYEGNISLRPDSVAALAFRSSADGTKGYEASLTKEGNQVRVSLTKANGATIASSQQTYPSQTGAKHHVEIKAKGNRIQVFLDGYTPAAIDLTDKTYTDGYTGIVVKQGTAYFQDTYVTDASSYYNEKYRPQYHYTPIRGSASDPNGLVYFDGEYHLFHQDGGTWAHSVSKDMLNWKRLPIALPWNDHGHVWSGSAVADLTNASGLFGDSGGKGLIAYYTSYNPDGPNGNQRIGLAYSKDQGRTWEYSKTRPMVIGNPGDNGGEPGGWDFRDPKVIRDNDNNRWVMVVSGGDHIRFFTSTNLLDWTLTDSWGYGEYVRGGVWECPDLLQLSVDGTSQKKWVLMISTGANSKTGGSDAEYFVGHLTAEGKFVNVNPAGKVLRTDFGKEFYASMSFSNMPDHRSVMMAWMTNWDYPFAFPTTHWKGVLSIPREVSLVTTKDGIQLAQSPIKELESLRNQLYSTANKEVSPSSQNLLKGVTSGAYEIEAEVEIPAGSQVSEFGFNVRVGGSQQTVVGYKPSEGRIFVDRSASGLTDFSNLFSKRHEAAMQTENKRVKLRILVDESSVEVFGNNGKVVFSDVIFPDPASRALSFYTKGGNVKVVSLKVNQLGSVWNQETGSATKIMMDTSDRELSKGQSDILLAMVENGTGNGAQPLKWNSSNKDVVELNVVDKSQATLVAKKEGESIITVSTPNGKTSASLLVKVSGGEFHTNLSGWTKDLSAASWVIGENGIRGNYLSDANYIAEKQAGDFTYEADMMLGKSGGAGSMLFRASEDGRSGYYLNLDPNMKSIRLFYKIDGRIEERQILAKVPTFIQPGQTYKVKIEAKGPHIVVYVDGQKVIDLQDGTFAEGRFGLHVFGGNASYQNVNVSGETPANLTTSSLVNAELQKSLYTANLANGEAVTLKDANDSTDQKWVFVPTGDDAGSYSIRTTAGQALDLDTGQNKIQLYPYLGYNNQRWIFHKNDDGTVSIISAHHKKALEVSADGTTLSLSELDPTLDRQKWVITN</sequence>
<keyword evidence="2" id="KW-0378">Hydrolase</keyword>
<dbReference type="GO" id="GO:0005987">
    <property type="term" value="P:sucrose catabolic process"/>
    <property type="evidence" value="ECO:0007669"/>
    <property type="project" value="TreeGrafter"/>
</dbReference>
<dbReference type="Pfam" id="PF00251">
    <property type="entry name" value="Glyco_hydro_32N"/>
    <property type="match status" value="1"/>
</dbReference>
<evidence type="ECO:0000256" key="2">
    <source>
        <dbReference type="ARBA" id="ARBA00022801"/>
    </source>
</evidence>
<dbReference type="InterPro" id="IPR001362">
    <property type="entry name" value="Glyco_hydro_32"/>
</dbReference>
<dbReference type="EMBL" id="MKQP01000015">
    <property type="protein sequence ID" value="OMD33082.1"/>
    <property type="molecule type" value="Genomic_DNA"/>
</dbReference>
<dbReference type="SMART" id="SM00640">
    <property type="entry name" value="Glyco_32"/>
    <property type="match status" value="1"/>
</dbReference>
<dbReference type="InterPro" id="IPR035992">
    <property type="entry name" value="Ricin_B-like_lectins"/>
</dbReference>
<dbReference type="Gene3D" id="2.60.40.1080">
    <property type="match status" value="1"/>
</dbReference>
<dbReference type="PANTHER" id="PTHR42800:SF1">
    <property type="entry name" value="EXOINULINASE INUD (AFU_ORTHOLOGUE AFUA_5G00480)"/>
    <property type="match status" value="1"/>
</dbReference>
<evidence type="ECO:0000256" key="1">
    <source>
        <dbReference type="ARBA" id="ARBA00009902"/>
    </source>
</evidence>
<dbReference type="Pfam" id="PF14200">
    <property type="entry name" value="RicinB_lectin_2"/>
    <property type="match status" value="1"/>
</dbReference>
<dbReference type="GO" id="GO:0005737">
    <property type="term" value="C:cytoplasm"/>
    <property type="evidence" value="ECO:0007669"/>
    <property type="project" value="TreeGrafter"/>
</dbReference>
<evidence type="ECO:0000313" key="7">
    <source>
        <dbReference type="Proteomes" id="UP000187465"/>
    </source>
</evidence>
<dbReference type="SMART" id="SM00458">
    <property type="entry name" value="RICIN"/>
    <property type="match status" value="1"/>
</dbReference>
<dbReference type="InterPro" id="IPR013320">
    <property type="entry name" value="ConA-like_dom_sf"/>
</dbReference>
<keyword evidence="3" id="KW-0326">Glycosidase</keyword>
<dbReference type="PROSITE" id="PS50231">
    <property type="entry name" value="RICIN_B_LECTIN"/>
    <property type="match status" value="1"/>
</dbReference>
<comment type="caution">
    <text evidence="6">The sequence shown here is derived from an EMBL/GenBank/DDBJ whole genome shotgun (WGS) entry which is preliminary data.</text>
</comment>
<dbReference type="InterPro" id="IPR023296">
    <property type="entry name" value="Glyco_hydro_beta-prop_sf"/>
</dbReference>
<dbReference type="SUPFAM" id="SSF75005">
    <property type="entry name" value="Arabinanase/levansucrase/invertase"/>
    <property type="match status" value="1"/>
</dbReference>
<dbReference type="SUPFAM" id="SSF49899">
    <property type="entry name" value="Concanavalin A-like lectins/glucanases"/>
    <property type="match status" value="2"/>
</dbReference>
<dbReference type="CDD" id="cd18622">
    <property type="entry name" value="GH32_Inu-like"/>
    <property type="match status" value="1"/>
</dbReference>
<dbReference type="GO" id="GO:0004575">
    <property type="term" value="F:sucrose alpha-glucosidase activity"/>
    <property type="evidence" value="ECO:0007669"/>
    <property type="project" value="TreeGrafter"/>
</dbReference>
<dbReference type="Proteomes" id="UP000187465">
    <property type="component" value="Unassembled WGS sequence"/>
</dbReference>
<dbReference type="Gene3D" id="2.60.120.560">
    <property type="entry name" value="Exo-inulinase, domain 1"/>
    <property type="match status" value="4"/>
</dbReference>
<protein>
    <submittedName>
        <fullName evidence="6">Beta-fructosidase</fullName>
    </submittedName>
</protein>
<dbReference type="RefSeq" id="WP_076179007.1">
    <property type="nucleotide sequence ID" value="NZ_MKQP01000015.1"/>
</dbReference>
<dbReference type="InterPro" id="IPR000772">
    <property type="entry name" value="Ricin_B_lectin"/>
</dbReference>
<evidence type="ECO:0000256" key="3">
    <source>
        <dbReference type="ARBA" id="ARBA00023295"/>
    </source>
</evidence>
<organism evidence="6 7">
    <name type="scientific">Paenibacillus odorifer</name>
    <dbReference type="NCBI Taxonomy" id="189426"/>
    <lineage>
        <taxon>Bacteria</taxon>
        <taxon>Bacillati</taxon>
        <taxon>Bacillota</taxon>
        <taxon>Bacilli</taxon>
        <taxon>Bacillales</taxon>
        <taxon>Paenibacillaceae</taxon>
        <taxon>Paenibacillus</taxon>
    </lineage>
</organism>
<evidence type="ECO:0000259" key="5">
    <source>
        <dbReference type="SMART" id="SM00458"/>
    </source>
</evidence>
<dbReference type="SUPFAM" id="SSF50370">
    <property type="entry name" value="Ricin B-like lectins"/>
    <property type="match status" value="1"/>
</dbReference>
<dbReference type="InterPro" id="IPR013148">
    <property type="entry name" value="Glyco_hydro_32_N"/>
</dbReference>
<dbReference type="Pfam" id="PF08244">
    <property type="entry name" value="Glyco_hydro_32C"/>
    <property type="match status" value="1"/>
</dbReference>
<dbReference type="CDD" id="cd00161">
    <property type="entry name" value="beta-trefoil_Ricin-like"/>
    <property type="match status" value="1"/>
</dbReference>
<proteinExistence type="inferred from homology"/>
<dbReference type="AlphaFoldDB" id="A0A1R0XDE6"/>
<feature type="chain" id="PRO_5038704493" evidence="4">
    <location>
        <begin position="28"/>
        <end position="1267"/>
    </location>
</feature>
<reference evidence="6 7" key="1">
    <citation type="submission" date="2016-10" db="EMBL/GenBank/DDBJ databases">
        <title>Paenibacillus species isolates.</title>
        <authorList>
            <person name="Beno S.M."/>
        </authorList>
    </citation>
    <scope>NUCLEOTIDE SEQUENCE [LARGE SCALE GENOMIC DNA]</scope>
    <source>
        <strain evidence="6 7">FSL H7-0604</strain>
    </source>
</reference>
<evidence type="ECO:0000256" key="4">
    <source>
        <dbReference type="SAM" id="SignalP"/>
    </source>
</evidence>
<dbReference type="InterPro" id="IPR010496">
    <property type="entry name" value="AL/BT2_dom"/>
</dbReference>
<accession>A0A1R0XDE6</accession>
<gene>
    <name evidence="6" type="ORF">BJP51_13540</name>
</gene>
<feature type="domain" description="Ricin B lectin" evidence="5">
    <location>
        <begin position="1133"/>
        <end position="1266"/>
    </location>
</feature>
<evidence type="ECO:0000313" key="6">
    <source>
        <dbReference type="EMBL" id="OMD33082.1"/>
    </source>
</evidence>
<dbReference type="Gene3D" id="2.80.10.50">
    <property type="match status" value="1"/>
</dbReference>
<comment type="similarity">
    <text evidence="1">Belongs to the glycosyl hydrolase 32 family.</text>
</comment>
<dbReference type="Gene3D" id="2.115.10.20">
    <property type="entry name" value="Glycosyl hydrolase domain, family 43"/>
    <property type="match status" value="1"/>
</dbReference>
<name>A0A1R0XDE6_9BACL</name>